<keyword evidence="2" id="KW-0053">Apoptosis</keyword>
<dbReference type="GO" id="GO:0006508">
    <property type="term" value="P:proteolysis"/>
    <property type="evidence" value="ECO:0007669"/>
    <property type="project" value="InterPro"/>
</dbReference>
<dbReference type="Proteomes" id="UP000298390">
    <property type="component" value="Unassembled WGS sequence"/>
</dbReference>
<dbReference type="GO" id="GO:0005737">
    <property type="term" value="C:cytoplasm"/>
    <property type="evidence" value="ECO:0007669"/>
    <property type="project" value="TreeGrafter"/>
</dbReference>
<comment type="similarity">
    <text evidence="1">Belongs to the peptidase C14B family.</text>
</comment>
<keyword evidence="3" id="KW-0378">Hydrolase</keyword>
<evidence type="ECO:0000259" key="5">
    <source>
        <dbReference type="Pfam" id="PF00656"/>
    </source>
</evidence>
<dbReference type="AlphaFoldDB" id="A0A4Y9XL75"/>
<evidence type="ECO:0000256" key="1">
    <source>
        <dbReference type="ARBA" id="ARBA00009005"/>
    </source>
</evidence>
<proteinExistence type="inferred from homology"/>
<reference evidence="6 7" key="1">
    <citation type="submission" date="2019-01" db="EMBL/GenBank/DDBJ databases">
        <title>Genome sequencing of the rare red list fungi Fomitopsis rosea.</title>
        <authorList>
            <person name="Buettner E."/>
            <person name="Kellner H."/>
        </authorList>
    </citation>
    <scope>NUCLEOTIDE SEQUENCE [LARGE SCALE GENOMIC DNA]</scope>
    <source>
        <strain evidence="6 7">DSM 105464</strain>
    </source>
</reference>
<dbReference type="GO" id="GO:0004197">
    <property type="term" value="F:cysteine-type endopeptidase activity"/>
    <property type="evidence" value="ECO:0007669"/>
    <property type="project" value="InterPro"/>
</dbReference>
<gene>
    <name evidence="6" type="ORF">EVJ58_g11187</name>
</gene>
<evidence type="ECO:0000313" key="6">
    <source>
        <dbReference type="EMBL" id="TFY50103.1"/>
    </source>
</evidence>
<dbReference type="SUPFAM" id="SSF52129">
    <property type="entry name" value="Caspase-like"/>
    <property type="match status" value="1"/>
</dbReference>
<dbReference type="PANTHER" id="PTHR48104:SF30">
    <property type="entry name" value="METACASPASE-1"/>
    <property type="match status" value="1"/>
</dbReference>
<dbReference type="InterPro" id="IPR011600">
    <property type="entry name" value="Pept_C14_caspase"/>
</dbReference>
<dbReference type="Pfam" id="PF00656">
    <property type="entry name" value="Peptidase_C14"/>
    <property type="match status" value="1"/>
</dbReference>
<comment type="caution">
    <text evidence="6">The sequence shown here is derived from an EMBL/GenBank/DDBJ whole genome shotgun (WGS) entry which is preliminary data.</text>
</comment>
<evidence type="ECO:0000256" key="3">
    <source>
        <dbReference type="ARBA" id="ARBA00022807"/>
    </source>
</evidence>
<dbReference type="Gene3D" id="3.40.50.1460">
    <property type="match status" value="1"/>
</dbReference>
<protein>
    <recommendedName>
        <fullName evidence="5">Peptidase C14 caspase domain-containing protein</fullName>
    </recommendedName>
</protein>
<dbReference type="EMBL" id="SEKV01001693">
    <property type="protein sequence ID" value="TFY50103.1"/>
    <property type="molecule type" value="Genomic_DNA"/>
</dbReference>
<evidence type="ECO:0000256" key="4">
    <source>
        <dbReference type="SAM" id="MobiDB-lite"/>
    </source>
</evidence>
<dbReference type="InterPro" id="IPR050452">
    <property type="entry name" value="Metacaspase"/>
</dbReference>
<keyword evidence="3" id="KW-0788">Thiol protease</keyword>
<name>A0A4Y9XL75_9APHY</name>
<evidence type="ECO:0000256" key="2">
    <source>
        <dbReference type="ARBA" id="ARBA00022703"/>
    </source>
</evidence>
<dbReference type="InterPro" id="IPR029030">
    <property type="entry name" value="Caspase-like_dom_sf"/>
</dbReference>
<keyword evidence="3" id="KW-0645">Protease</keyword>
<sequence>MSDMLAPQLSQRDRPSSSLISTPPRERIFVMFVGINDYKKQTPLYGCVNDVDLMDAYFKKLFNLKARDSYHSRRIVDASATKDNIQKEFRNFFLENDDIHANDLMVFYFAGHGSEAPIKGHQDMVPMICPYDYDGVDPAVEQGVKREWQV</sequence>
<feature type="domain" description="Peptidase C14 caspase" evidence="5">
    <location>
        <begin position="30"/>
        <end position="120"/>
    </location>
</feature>
<accession>A0A4Y9XL75</accession>
<evidence type="ECO:0000313" key="7">
    <source>
        <dbReference type="Proteomes" id="UP000298390"/>
    </source>
</evidence>
<dbReference type="GO" id="GO:0006915">
    <property type="term" value="P:apoptotic process"/>
    <property type="evidence" value="ECO:0007669"/>
    <property type="project" value="UniProtKB-KW"/>
</dbReference>
<dbReference type="PANTHER" id="PTHR48104">
    <property type="entry name" value="METACASPASE-4"/>
    <property type="match status" value="1"/>
</dbReference>
<feature type="region of interest" description="Disordered" evidence="4">
    <location>
        <begin position="1"/>
        <end position="21"/>
    </location>
</feature>
<organism evidence="6 7">
    <name type="scientific">Rhodofomes roseus</name>
    <dbReference type="NCBI Taxonomy" id="34475"/>
    <lineage>
        <taxon>Eukaryota</taxon>
        <taxon>Fungi</taxon>
        <taxon>Dikarya</taxon>
        <taxon>Basidiomycota</taxon>
        <taxon>Agaricomycotina</taxon>
        <taxon>Agaricomycetes</taxon>
        <taxon>Polyporales</taxon>
        <taxon>Rhodofomes</taxon>
    </lineage>
</organism>